<dbReference type="EMBL" id="JABBGC010000003">
    <property type="protein sequence ID" value="NML40430.1"/>
    <property type="molecule type" value="Genomic_DNA"/>
</dbReference>
<dbReference type="AlphaFoldDB" id="A0A848GUX2"/>
<name>A0A848GUX2_9BACT</name>
<dbReference type="SUPFAM" id="SSF52540">
    <property type="entry name" value="P-loop containing nucleoside triphosphate hydrolases"/>
    <property type="match status" value="1"/>
</dbReference>
<proteinExistence type="predicted"/>
<dbReference type="InterPro" id="IPR027417">
    <property type="entry name" value="P-loop_NTPase"/>
</dbReference>
<feature type="domain" description="ORC1/DEAH AAA+ ATPase" evidence="1">
    <location>
        <begin position="48"/>
        <end position="202"/>
    </location>
</feature>
<keyword evidence="3" id="KW-1185">Reference proteome</keyword>
<reference evidence="2 3" key="1">
    <citation type="submission" date="2020-04" db="EMBL/GenBank/DDBJ databases">
        <title>Chitinophaga sp. G-6-1-13 sp. nov., isolated from soil.</title>
        <authorList>
            <person name="Dahal R.H."/>
            <person name="Chaudhary D.K."/>
        </authorList>
    </citation>
    <scope>NUCLEOTIDE SEQUENCE [LARGE SCALE GENOMIC DNA]</scope>
    <source>
        <strain evidence="2 3">G-6-1-13</strain>
    </source>
</reference>
<dbReference type="RefSeq" id="WP_169227531.1">
    <property type="nucleotide sequence ID" value="NZ_JABBGC010000003.1"/>
</dbReference>
<sequence>MNFLKRLCSPYQLNEVFTPNTVAKLTYVKRQILEDDLTKYIGLPGKQIVVYGHSGSGKTTLILNILKNAKINYIKTHCESATTFDDLLLQAFDKLNRFYITEKTTNYQYSISSDLKAEYKTLSAKISESNTNSKGEKSVRLVPQQLTPEKLAQFLGEVESVWLIEDFHKVNEVEKRRIADVIKIFIDAANDSPKVKIICIGAVGTARELIELDNNLRNRIAEMSVPLLKDEEIKNLIKKGDGLLHIKMPDGLIEKIVYYSNNLGSLAHQICYDICYHDGIIKSRIFMKEIHEEYFRSAVESYVRKNSDTFSKLYDMILSQEGGWNILQTFDYTEKEHLSIIELTKGVNYNKRLNWETSKVEALLQKLATSEFEEVIRYDRITRNYSISSPFFKAFLKMKFALKRAEDKEVQRRRHRKRKNMMNLQETGLVINAQFFETYYQYLDSYLTRKLTIIEKDSEL</sequence>
<accession>A0A848GUX2</accession>
<dbReference type="GO" id="GO:0016887">
    <property type="term" value="F:ATP hydrolysis activity"/>
    <property type="evidence" value="ECO:0007669"/>
    <property type="project" value="InterPro"/>
</dbReference>
<dbReference type="Pfam" id="PF13401">
    <property type="entry name" value="AAA_22"/>
    <property type="match status" value="1"/>
</dbReference>
<comment type="caution">
    <text evidence="2">The sequence shown here is derived from an EMBL/GenBank/DDBJ whole genome shotgun (WGS) entry which is preliminary data.</text>
</comment>
<evidence type="ECO:0000313" key="2">
    <source>
        <dbReference type="EMBL" id="NML40430.1"/>
    </source>
</evidence>
<gene>
    <name evidence="2" type="ORF">HHL17_24750</name>
</gene>
<dbReference type="InterPro" id="IPR049945">
    <property type="entry name" value="AAA_22"/>
</dbReference>
<evidence type="ECO:0000259" key="1">
    <source>
        <dbReference type="Pfam" id="PF13401"/>
    </source>
</evidence>
<organism evidence="2 3">
    <name type="scientific">Chitinophaga fulva</name>
    <dbReference type="NCBI Taxonomy" id="2728842"/>
    <lineage>
        <taxon>Bacteria</taxon>
        <taxon>Pseudomonadati</taxon>
        <taxon>Bacteroidota</taxon>
        <taxon>Chitinophagia</taxon>
        <taxon>Chitinophagales</taxon>
        <taxon>Chitinophagaceae</taxon>
        <taxon>Chitinophaga</taxon>
    </lineage>
</organism>
<dbReference type="Proteomes" id="UP000583266">
    <property type="component" value="Unassembled WGS sequence"/>
</dbReference>
<evidence type="ECO:0000313" key="3">
    <source>
        <dbReference type="Proteomes" id="UP000583266"/>
    </source>
</evidence>
<dbReference type="Gene3D" id="3.40.50.300">
    <property type="entry name" value="P-loop containing nucleotide triphosphate hydrolases"/>
    <property type="match status" value="1"/>
</dbReference>
<protein>
    <submittedName>
        <fullName evidence="2">AAA family ATPase</fullName>
    </submittedName>
</protein>